<comment type="caution">
    <text evidence="8">The sequence shown here is derived from an EMBL/GenBank/DDBJ whole genome shotgun (WGS) entry which is preliminary data.</text>
</comment>
<keyword evidence="5" id="KW-1133">Transmembrane helix</keyword>
<comment type="subcellular location">
    <subcellularLocation>
        <location evidence="1">Mitochondrion inner membrane</location>
        <topology evidence="1">Multi-pass membrane protein</topology>
    </subcellularLocation>
</comment>
<dbReference type="InterPro" id="IPR045238">
    <property type="entry name" value="Tim23-like"/>
</dbReference>
<dbReference type="EMBL" id="AQGS01000051">
    <property type="protein sequence ID" value="EPS44329.1"/>
    <property type="molecule type" value="Genomic_DNA"/>
</dbReference>
<dbReference type="Proteomes" id="UP000015100">
    <property type="component" value="Unassembled WGS sequence"/>
</dbReference>
<dbReference type="AlphaFoldDB" id="S8ANC6"/>
<dbReference type="InterPro" id="IPR005681">
    <property type="entry name" value="Tim23"/>
</dbReference>
<dbReference type="PANTHER" id="PTHR15371:SF0">
    <property type="entry name" value="SD19278P"/>
    <property type="match status" value="1"/>
</dbReference>
<dbReference type="Pfam" id="PF02466">
    <property type="entry name" value="Tim17"/>
    <property type="match status" value="1"/>
</dbReference>
<keyword evidence="3" id="KW-0812">Transmembrane</keyword>
<keyword evidence="6" id="KW-0496">Mitochondrion</keyword>
<accession>S8ANC6</accession>
<dbReference type="NCBIfam" id="TIGR00983">
    <property type="entry name" value="3a0801s02tim23"/>
    <property type="match status" value="1"/>
</dbReference>
<evidence type="ECO:0000256" key="7">
    <source>
        <dbReference type="ARBA" id="ARBA00023136"/>
    </source>
</evidence>
<evidence type="ECO:0008006" key="10">
    <source>
        <dbReference type="Google" id="ProtNLM"/>
    </source>
</evidence>
<reference evidence="9" key="2">
    <citation type="submission" date="2013-04" db="EMBL/GenBank/DDBJ databases">
        <title>Genomic mechanisms accounting for the adaptation to parasitism in nematode-trapping fungi.</title>
        <authorList>
            <person name="Ahren D.G."/>
        </authorList>
    </citation>
    <scope>NUCLEOTIDE SEQUENCE [LARGE SCALE GENOMIC DNA]</scope>
    <source>
        <strain evidence="9">CBS 200.50</strain>
    </source>
</reference>
<dbReference type="GO" id="GO:0030150">
    <property type="term" value="P:protein import into mitochondrial matrix"/>
    <property type="evidence" value="ECO:0007669"/>
    <property type="project" value="InterPro"/>
</dbReference>
<evidence type="ECO:0000313" key="8">
    <source>
        <dbReference type="EMBL" id="EPS44329.1"/>
    </source>
</evidence>
<protein>
    <recommendedName>
        <fullName evidence="10">Mitochondrial import inner membrane translocase subunit TIM23</fullName>
    </recommendedName>
</protein>
<evidence type="ECO:0000256" key="3">
    <source>
        <dbReference type="ARBA" id="ARBA00022692"/>
    </source>
</evidence>
<evidence type="ECO:0000313" key="9">
    <source>
        <dbReference type="Proteomes" id="UP000015100"/>
    </source>
</evidence>
<dbReference type="HOGENOM" id="CLU_063935_1_1_1"/>
<evidence type="ECO:0000256" key="1">
    <source>
        <dbReference type="ARBA" id="ARBA00004448"/>
    </source>
</evidence>
<dbReference type="GO" id="GO:0005744">
    <property type="term" value="C:TIM23 mitochondrial import inner membrane translocase complex"/>
    <property type="evidence" value="ECO:0007669"/>
    <property type="project" value="InterPro"/>
</dbReference>
<keyword evidence="4" id="KW-0999">Mitochondrion inner membrane</keyword>
<dbReference type="OrthoDB" id="159299at2759"/>
<reference evidence="8 9" key="1">
    <citation type="journal article" date="2013" name="PLoS Genet.">
        <title>Genomic mechanisms accounting for the adaptation to parasitism in nematode-trapping fungi.</title>
        <authorList>
            <person name="Meerupati T."/>
            <person name="Andersson K.M."/>
            <person name="Friman E."/>
            <person name="Kumar D."/>
            <person name="Tunlid A."/>
            <person name="Ahren D."/>
        </authorList>
    </citation>
    <scope>NUCLEOTIDE SEQUENCE [LARGE SCALE GENOMIC DNA]</scope>
    <source>
        <strain evidence="8 9">CBS 200.50</strain>
    </source>
</reference>
<dbReference type="PANTHER" id="PTHR15371">
    <property type="entry name" value="TIM23"/>
    <property type="match status" value="1"/>
</dbReference>
<evidence type="ECO:0000256" key="4">
    <source>
        <dbReference type="ARBA" id="ARBA00022792"/>
    </source>
</evidence>
<keyword evidence="7" id="KW-0472">Membrane</keyword>
<gene>
    <name evidence="8" type="ORF">H072_1687</name>
</gene>
<sequence>MKNSVPSSQSQKELNSRLLRSIDLPLQGSVERGVFGGTAAESRDEEPLKFFGRANYRIGFAVSWNTGLCYISSVLFLPIPSASILLRQITMSWWDTITGRKTKSTVTPLVEPHDVFVPTPFDPSTAVDVSSFLNTPTFDPTSLHPLAGLDEGLEYLKLEDEALSDLPGSHSVLPSRGWSDDLCYGTGTTYLAALSIGGAWGFVEGVNRSPAGAPPKLKLNSILNGMTRRGPFLGNSAGVIALVYNGINSTIGHFRGKHDTANSVVAGALSGALFKSTRGVRPMLIASGITGSVAGVWAVSRKAFL</sequence>
<dbReference type="STRING" id="1284197.S8ANC6"/>
<name>S8ANC6_DACHA</name>
<evidence type="ECO:0000256" key="6">
    <source>
        <dbReference type="ARBA" id="ARBA00023128"/>
    </source>
</evidence>
<evidence type="ECO:0000256" key="5">
    <source>
        <dbReference type="ARBA" id="ARBA00022989"/>
    </source>
</evidence>
<keyword evidence="9" id="KW-1185">Reference proteome</keyword>
<comment type="similarity">
    <text evidence="2">Belongs to the Tim17/Tim22/Tim23 family.</text>
</comment>
<evidence type="ECO:0000256" key="2">
    <source>
        <dbReference type="ARBA" id="ARBA00008444"/>
    </source>
</evidence>
<dbReference type="GO" id="GO:0008320">
    <property type="term" value="F:protein transmembrane transporter activity"/>
    <property type="evidence" value="ECO:0007669"/>
    <property type="project" value="InterPro"/>
</dbReference>
<proteinExistence type="inferred from homology"/>
<organism evidence="8 9">
    <name type="scientific">Dactylellina haptotyla (strain CBS 200.50)</name>
    <name type="common">Nematode-trapping fungus</name>
    <name type="synonym">Monacrosporium haptotylum</name>
    <dbReference type="NCBI Taxonomy" id="1284197"/>
    <lineage>
        <taxon>Eukaryota</taxon>
        <taxon>Fungi</taxon>
        <taxon>Dikarya</taxon>
        <taxon>Ascomycota</taxon>
        <taxon>Pezizomycotina</taxon>
        <taxon>Orbiliomycetes</taxon>
        <taxon>Orbiliales</taxon>
        <taxon>Orbiliaceae</taxon>
        <taxon>Dactylellina</taxon>
    </lineage>
</organism>
<dbReference type="eggNOG" id="KOG3324">
    <property type="taxonomic scope" value="Eukaryota"/>
</dbReference>